<dbReference type="PATRIC" id="fig|1439726.3.peg.501"/>
<dbReference type="Pfam" id="PF00202">
    <property type="entry name" value="Aminotran_3"/>
    <property type="match status" value="1"/>
</dbReference>
<dbReference type="EMBL" id="MCRJ01000006">
    <property type="protein sequence ID" value="ODN72176.1"/>
    <property type="molecule type" value="Genomic_DNA"/>
</dbReference>
<organism evidence="3 4">
    <name type="scientific">Methylobrevis pamukkalensis</name>
    <dbReference type="NCBI Taxonomy" id="1439726"/>
    <lineage>
        <taxon>Bacteria</taxon>
        <taxon>Pseudomonadati</taxon>
        <taxon>Pseudomonadota</taxon>
        <taxon>Alphaproteobacteria</taxon>
        <taxon>Hyphomicrobiales</taxon>
        <taxon>Pleomorphomonadaceae</taxon>
        <taxon>Methylobrevis</taxon>
    </lineage>
</organism>
<dbReference type="RefSeq" id="WP_245293868.1">
    <property type="nucleotide sequence ID" value="NZ_MCRJ01000006.1"/>
</dbReference>
<protein>
    <submittedName>
        <fullName evidence="3">Glutamate-1-semialdehyde 2,1-aminomutase</fullName>
        <ecNumber evidence="3">5.4.3.8</ecNumber>
    </submittedName>
</protein>
<evidence type="ECO:0000256" key="1">
    <source>
        <dbReference type="ARBA" id="ARBA00001933"/>
    </source>
</evidence>
<dbReference type="SUPFAM" id="SSF53383">
    <property type="entry name" value="PLP-dependent transferases"/>
    <property type="match status" value="1"/>
</dbReference>
<dbReference type="Gene3D" id="3.90.1150.10">
    <property type="entry name" value="Aspartate Aminotransferase, domain 1"/>
    <property type="match status" value="1"/>
</dbReference>
<name>A0A1E3H8Q1_9HYPH</name>
<dbReference type="InterPro" id="IPR015424">
    <property type="entry name" value="PyrdxlP-dep_Trfase"/>
</dbReference>
<comment type="caution">
    <text evidence="3">The sequence shown here is derived from an EMBL/GenBank/DDBJ whole genome shotgun (WGS) entry which is preliminary data.</text>
</comment>
<proteinExistence type="predicted"/>
<dbReference type="InterPro" id="IPR005814">
    <property type="entry name" value="Aminotrans_3"/>
</dbReference>
<dbReference type="Gene3D" id="3.40.640.10">
    <property type="entry name" value="Type I PLP-dependent aspartate aminotransferase-like (Major domain)"/>
    <property type="match status" value="1"/>
</dbReference>
<evidence type="ECO:0000313" key="3">
    <source>
        <dbReference type="EMBL" id="ODN72176.1"/>
    </source>
</evidence>
<keyword evidence="4" id="KW-1185">Reference proteome</keyword>
<dbReference type="Proteomes" id="UP000094622">
    <property type="component" value="Unassembled WGS sequence"/>
</dbReference>
<dbReference type="GO" id="GO:0030170">
    <property type="term" value="F:pyridoxal phosphate binding"/>
    <property type="evidence" value="ECO:0007669"/>
    <property type="project" value="InterPro"/>
</dbReference>
<dbReference type="PANTHER" id="PTHR43713:SF3">
    <property type="entry name" value="GLUTAMATE-1-SEMIALDEHYDE 2,1-AMINOMUTASE 1, CHLOROPLASTIC-RELATED"/>
    <property type="match status" value="1"/>
</dbReference>
<evidence type="ECO:0000313" key="4">
    <source>
        <dbReference type="Proteomes" id="UP000094622"/>
    </source>
</evidence>
<evidence type="ECO:0000256" key="2">
    <source>
        <dbReference type="ARBA" id="ARBA00022898"/>
    </source>
</evidence>
<dbReference type="InterPro" id="IPR015422">
    <property type="entry name" value="PyrdxlP-dep_Trfase_small"/>
</dbReference>
<keyword evidence="2" id="KW-0663">Pyridoxal phosphate</keyword>
<gene>
    <name evidence="3" type="primary">hemL_2</name>
    <name evidence="3" type="ORF">A6302_00474</name>
</gene>
<reference evidence="3 4" key="1">
    <citation type="submission" date="2016-07" db="EMBL/GenBank/DDBJ databases">
        <title>Draft Genome Sequence of Methylobrevis pamukkalensis PK2.</title>
        <authorList>
            <person name="Vasilenko O.V."/>
            <person name="Doronina N.V."/>
            <person name="Shmareva M.N."/>
            <person name="Tarlachkov S.V."/>
            <person name="Mustakhimov I."/>
            <person name="Trotsenko Y.A."/>
        </authorList>
    </citation>
    <scope>NUCLEOTIDE SEQUENCE [LARGE SCALE GENOMIC DNA]</scope>
    <source>
        <strain evidence="3 4">PK2</strain>
    </source>
</reference>
<comment type="cofactor">
    <cofactor evidence="1">
        <name>pyridoxal 5'-phosphate</name>
        <dbReference type="ChEBI" id="CHEBI:597326"/>
    </cofactor>
</comment>
<dbReference type="EC" id="5.4.3.8" evidence="3"/>
<dbReference type="InterPro" id="IPR015421">
    <property type="entry name" value="PyrdxlP-dep_Trfase_major"/>
</dbReference>
<keyword evidence="3" id="KW-0413">Isomerase</keyword>
<dbReference type="GO" id="GO:0008483">
    <property type="term" value="F:transaminase activity"/>
    <property type="evidence" value="ECO:0007669"/>
    <property type="project" value="InterPro"/>
</dbReference>
<dbReference type="GO" id="GO:0042286">
    <property type="term" value="F:glutamate-1-semialdehyde 2,1-aminomutase activity"/>
    <property type="evidence" value="ECO:0007669"/>
    <property type="project" value="UniProtKB-EC"/>
</dbReference>
<sequence>MNVAPARSDAPVDAAAIVADFCRRTPGSKAASADNRRVLADKSSIGMAFSPEVKEAFYPVVAARADGAFLWDVDGNRYVDVLMGLGTNLFGHNPDFVREAVAERLRKGFPIGPQSELAGETAALYTRLTGMERLTISNTGTEAVMTAIRIARTATGRDRIALFTNSYHATPIRP</sequence>
<dbReference type="AlphaFoldDB" id="A0A1E3H8Q1"/>
<accession>A0A1E3H8Q1</accession>
<dbReference type="PANTHER" id="PTHR43713">
    <property type="entry name" value="GLUTAMATE-1-SEMIALDEHYDE 2,1-AMINOMUTASE"/>
    <property type="match status" value="1"/>
</dbReference>